<evidence type="ECO:0000256" key="2">
    <source>
        <dbReference type="RuleBase" id="RU363034"/>
    </source>
</evidence>
<gene>
    <name evidence="5" type="ORF">PYW07_003192</name>
</gene>
<dbReference type="InterPro" id="IPR001254">
    <property type="entry name" value="Trypsin_dom"/>
</dbReference>
<feature type="signal peptide" evidence="3">
    <location>
        <begin position="1"/>
        <end position="22"/>
    </location>
</feature>
<evidence type="ECO:0000256" key="1">
    <source>
        <dbReference type="ARBA" id="ARBA00023157"/>
    </source>
</evidence>
<dbReference type="Gene3D" id="2.40.10.10">
    <property type="entry name" value="Trypsin-like serine proteases"/>
    <property type="match status" value="3"/>
</dbReference>
<keyword evidence="2" id="KW-0378">Hydrolase</keyword>
<proteinExistence type="predicted"/>
<keyword evidence="2" id="KW-0720">Serine protease</keyword>
<dbReference type="CDD" id="cd00190">
    <property type="entry name" value="Tryp_SPc"/>
    <property type="match status" value="3"/>
</dbReference>
<feature type="domain" description="Peptidase S1" evidence="4">
    <location>
        <begin position="54"/>
        <end position="305"/>
    </location>
</feature>
<keyword evidence="3" id="KW-0732">Signal</keyword>
<reference evidence="5" key="1">
    <citation type="submission" date="2023-03" db="EMBL/GenBank/DDBJ databases">
        <title>Chromosome-level genomes of two armyworms, Mythimna separata and Mythimna loreyi, provide insights into the biosynthesis and reception of sex pheromones.</title>
        <authorList>
            <person name="Zhao H."/>
        </authorList>
    </citation>
    <scope>NUCLEOTIDE SEQUENCE</scope>
    <source>
        <strain evidence="5">BeijingLab</strain>
        <tissue evidence="5">Pupa</tissue>
    </source>
</reference>
<dbReference type="PROSITE" id="PS00135">
    <property type="entry name" value="TRYPSIN_SER"/>
    <property type="match status" value="3"/>
</dbReference>
<organism evidence="5 6">
    <name type="scientific">Mythimna separata</name>
    <name type="common">Oriental armyworm</name>
    <name type="synonym">Pseudaletia separata</name>
    <dbReference type="NCBI Taxonomy" id="271217"/>
    <lineage>
        <taxon>Eukaryota</taxon>
        <taxon>Metazoa</taxon>
        <taxon>Ecdysozoa</taxon>
        <taxon>Arthropoda</taxon>
        <taxon>Hexapoda</taxon>
        <taxon>Insecta</taxon>
        <taxon>Pterygota</taxon>
        <taxon>Neoptera</taxon>
        <taxon>Endopterygota</taxon>
        <taxon>Lepidoptera</taxon>
        <taxon>Glossata</taxon>
        <taxon>Ditrysia</taxon>
        <taxon>Noctuoidea</taxon>
        <taxon>Noctuidae</taxon>
        <taxon>Noctuinae</taxon>
        <taxon>Hadenini</taxon>
        <taxon>Mythimna</taxon>
    </lineage>
</organism>
<feature type="domain" description="Peptidase S1" evidence="4">
    <location>
        <begin position="347"/>
        <end position="624"/>
    </location>
</feature>
<evidence type="ECO:0000259" key="4">
    <source>
        <dbReference type="PROSITE" id="PS50240"/>
    </source>
</evidence>
<comment type="caution">
    <text evidence="5">The sequence shown here is derived from an EMBL/GenBank/DDBJ whole genome shotgun (WGS) entry which is preliminary data.</text>
</comment>
<dbReference type="PANTHER" id="PTHR24253:SF153">
    <property type="entry name" value="SERINE PROTEASE HEPSIN"/>
    <property type="match status" value="1"/>
</dbReference>
<dbReference type="InterPro" id="IPR043504">
    <property type="entry name" value="Peptidase_S1_PA_chymotrypsin"/>
</dbReference>
<dbReference type="InterPro" id="IPR033116">
    <property type="entry name" value="TRYPSIN_SER"/>
</dbReference>
<keyword evidence="1" id="KW-1015">Disulfide bond</keyword>
<accession>A0AAD7YIT3</accession>
<dbReference type="SUPFAM" id="SSF50494">
    <property type="entry name" value="Trypsin-like serine proteases"/>
    <property type="match status" value="3"/>
</dbReference>
<dbReference type="InterPro" id="IPR018114">
    <property type="entry name" value="TRYPSIN_HIS"/>
</dbReference>
<dbReference type="PANTHER" id="PTHR24253">
    <property type="entry name" value="TRANSMEMBRANE PROTEASE SERINE"/>
    <property type="match status" value="1"/>
</dbReference>
<dbReference type="GO" id="GO:0004252">
    <property type="term" value="F:serine-type endopeptidase activity"/>
    <property type="evidence" value="ECO:0007669"/>
    <property type="project" value="InterPro"/>
</dbReference>
<evidence type="ECO:0000256" key="3">
    <source>
        <dbReference type="SAM" id="SignalP"/>
    </source>
</evidence>
<dbReference type="AlphaFoldDB" id="A0AAD7YIT3"/>
<keyword evidence="6" id="KW-1185">Reference proteome</keyword>
<sequence>MFFKYLLCIILFSKQILPLLGAVIPPLVGNNNSFINDPNALSMYAKYEEWNPRVINGWAAKLGDVPYQAALKIIINRSKGLYMTFCGASVLGPRKLLTAAHCFDEKVISNCNKILHPGKASSKLIYRVHVVAGTLKNIAKFKSDGQWRRLQKVQYPKTYHFPKDDIAVAITKKPFIFNSHVSAIPIASKDLDYQGKCLASGYGRTATGENAEVSAVLLMAHLTIIPNDLCRRVHKKSARFVCTSCVFTDVGKGDSGGPLVCSQTTDPNEGEKGLLVGVTSGTMTEEYTLFTRVSTHKDFINSLTFPLLGNGHAPVISNNQSCVNDSDSLSTSESMLMQYDDDWRPRVVNGFPARKGDVPYQVALKTLVKRSKSLYVTFCGAAIIGPKRVLTAAHCFEEKVISHCNLILYPGRVSTKTLSQSYAVAGTLKNVAKYDSDGQWRELEEAYFPKTFEFPKDDIAVVVLFKKLDFNKHVGPIPMASTDIDYAGKCLVSGYGRVGVTKESAHSPVLQLAHLFLIQRKRCNAMSKKKRDKFICTSTWFTDVGMGDSGGPLACARTGDPQEDKSKGLNPMFYKYLLCITLFSNQTQPVLGRVLGPNNNSFVNDPESLSLFAKYEMWNPRVINGWEAKLGDVPYQVALKHMISRRKLLYRTYCGASIVAPRKLISAAHCFEEEFISKCIKKFYRGRVSDSYLSKIAAVAGTLLTDSTYNSDGGQWRKLKRVVYPKEYNFPEDDIAVIVLKKAYIFNDCVAPIPMASTDIEYEGKCLISGYGKTAEDEDAENSPILLLARVAIIPTVICSVLNEEPTDDFVCTSLMFSDAGVGDSGGPLVCSNTSDPNEGPKGLLVGVVSGTAPDEFTLFTRISRYLKFIESVNSVSMPMYKYNKLSCTAITVGLIYKMFLHS</sequence>
<dbReference type="EMBL" id="JARGEI010000017">
    <property type="protein sequence ID" value="KAJ8716565.1"/>
    <property type="molecule type" value="Genomic_DNA"/>
</dbReference>
<evidence type="ECO:0000313" key="5">
    <source>
        <dbReference type="EMBL" id="KAJ8716565.1"/>
    </source>
</evidence>
<dbReference type="PROSITE" id="PS00134">
    <property type="entry name" value="TRYPSIN_HIS"/>
    <property type="match status" value="3"/>
</dbReference>
<dbReference type="GO" id="GO:0006508">
    <property type="term" value="P:proteolysis"/>
    <property type="evidence" value="ECO:0007669"/>
    <property type="project" value="UniProtKB-KW"/>
</dbReference>
<keyword evidence="2" id="KW-0645">Protease</keyword>
<name>A0AAD7YIT3_MYTSE</name>
<feature type="domain" description="Peptidase S1" evidence="4">
    <location>
        <begin position="622"/>
        <end position="875"/>
    </location>
</feature>
<dbReference type="Pfam" id="PF00089">
    <property type="entry name" value="Trypsin"/>
    <property type="match status" value="3"/>
</dbReference>
<evidence type="ECO:0000313" key="6">
    <source>
        <dbReference type="Proteomes" id="UP001231518"/>
    </source>
</evidence>
<protein>
    <recommendedName>
        <fullName evidence="4">Peptidase S1 domain-containing protein</fullName>
    </recommendedName>
</protein>
<dbReference type="Proteomes" id="UP001231518">
    <property type="component" value="Chromosome 14"/>
</dbReference>
<feature type="chain" id="PRO_5042235229" description="Peptidase S1 domain-containing protein" evidence="3">
    <location>
        <begin position="23"/>
        <end position="903"/>
    </location>
</feature>
<dbReference type="SMART" id="SM00020">
    <property type="entry name" value="Tryp_SPc"/>
    <property type="match status" value="3"/>
</dbReference>
<dbReference type="PROSITE" id="PS50240">
    <property type="entry name" value="TRYPSIN_DOM"/>
    <property type="match status" value="3"/>
</dbReference>
<dbReference type="InterPro" id="IPR009003">
    <property type="entry name" value="Peptidase_S1_PA"/>
</dbReference>